<dbReference type="Proteomes" id="UP000266483">
    <property type="component" value="Unassembled WGS sequence"/>
</dbReference>
<dbReference type="Pfam" id="PF13419">
    <property type="entry name" value="HAD_2"/>
    <property type="match status" value="1"/>
</dbReference>
<organism evidence="8 9">
    <name type="scientific">Neopusillimonas maritima</name>
    <dbReference type="NCBI Taxonomy" id="2026239"/>
    <lineage>
        <taxon>Bacteria</taxon>
        <taxon>Pseudomonadati</taxon>
        <taxon>Pseudomonadota</taxon>
        <taxon>Betaproteobacteria</taxon>
        <taxon>Burkholderiales</taxon>
        <taxon>Alcaligenaceae</taxon>
        <taxon>Neopusillimonas</taxon>
    </lineage>
</organism>
<dbReference type="EMBL" id="NQOU01000001">
    <property type="protein sequence ID" value="RII84110.1"/>
    <property type="molecule type" value="Genomic_DNA"/>
</dbReference>
<dbReference type="NCBIfam" id="TIGR01549">
    <property type="entry name" value="HAD-SF-IA-v1"/>
    <property type="match status" value="1"/>
</dbReference>
<proteinExistence type="predicted"/>
<dbReference type="Proteomes" id="UP000266206">
    <property type="component" value="Unassembled WGS sequence"/>
</dbReference>
<keyword evidence="5" id="KW-0113">Calvin cycle</keyword>
<dbReference type="RefSeq" id="WP_119440922.1">
    <property type="nucleotide sequence ID" value="NZ_CP170494.1"/>
</dbReference>
<dbReference type="InterPro" id="IPR036412">
    <property type="entry name" value="HAD-like_sf"/>
</dbReference>
<dbReference type="EMBL" id="NQYH01000006">
    <property type="protein sequence ID" value="RIY40886.1"/>
    <property type="molecule type" value="Genomic_DNA"/>
</dbReference>
<dbReference type="InterPro" id="IPR041492">
    <property type="entry name" value="HAD_2"/>
</dbReference>
<evidence type="ECO:0000256" key="5">
    <source>
        <dbReference type="ARBA" id="ARBA00022567"/>
    </source>
</evidence>
<keyword evidence="8" id="KW-0378">Hydrolase</keyword>
<dbReference type="InterPro" id="IPR006439">
    <property type="entry name" value="HAD-SF_hydro_IA"/>
</dbReference>
<evidence type="ECO:0000313" key="9">
    <source>
        <dbReference type="Proteomes" id="UP000266206"/>
    </source>
</evidence>
<evidence type="ECO:0000256" key="2">
    <source>
        <dbReference type="ARBA" id="ARBA00004818"/>
    </source>
</evidence>
<comment type="subunit">
    <text evidence="3">Homotrimer.</text>
</comment>
<dbReference type="PANTHER" id="PTHR43434:SF24">
    <property type="entry name" value="HYDROLASE-RELATED"/>
    <property type="match status" value="1"/>
</dbReference>
<dbReference type="SFLD" id="SFLDG01135">
    <property type="entry name" value="C1.5.6:_HAD__Beta-PGM__Phospha"/>
    <property type="match status" value="1"/>
</dbReference>
<evidence type="ECO:0000313" key="8">
    <source>
        <dbReference type="EMBL" id="RIY40886.1"/>
    </source>
</evidence>
<dbReference type="Gene3D" id="1.10.150.240">
    <property type="entry name" value="Putative phosphatase, domain 2"/>
    <property type="match status" value="1"/>
</dbReference>
<evidence type="ECO:0000256" key="4">
    <source>
        <dbReference type="ARBA" id="ARBA00013078"/>
    </source>
</evidence>
<reference evidence="9 10" key="1">
    <citation type="submission" date="2017-08" db="EMBL/GenBank/DDBJ databases">
        <title>Pusillimonas indicus sp. nov., a member of the family Alcaligenaceae isolated from surface seawater.</title>
        <authorList>
            <person name="Li J."/>
        </authorList>
    </citation>
    <scope>NUCLEOTIDE SEQUENCE [LARGE SCALE GENOMIC DNA]</scope>
    <source>
        <strain evidence="7 10">17-4A</strain>
        <strain evidence="8 9">L52-1-41</strain>
    </source>
</reference>
<comment type="function">
    <text evidence="6">Specifically catalyzes the dephosphorylation of 2-phosphoglycolate. Is involved in the dissimilation of the intracellular 2-phosphoglycolate formed during the DNA repair of 3'-phosphoglycolate ends, a major class of DNA lesions induced by oxidative stress.</text>
</comment>
<dbReference type="GO" id="GO:0006281">
    <property type="term" value="P:DNA repair"/>
    <property type="evidence" value="ECO:0007669"/>
    <property type="project" value="TreeGrafter"/>
</dbReference>
<dbReference type="AlphaFoldDB" id="A0A3A1YTQ5"/>
<accession>A0A3A1YTQ5</accession>
<dbReference type="GO" id="GO:0019253">
    <property type="term" value="P:reductive pentose-phosphate cycle"/>
    <property type="evidence" value="ECO:0007669"/>
    <property type="project" value="UniProtKB-KW"/>
</dbReference>
<dbReference type="OrthoDB" id="9782449at2"/>
<dbReference type="InterPro" id="IPR023198">
    <property type="entry name" value="PGP-like_dom2"/>
</dbReference>
<dbReference type="FunFam" id="3.40.50.1000:FF:000022">
    <property type="entry name" value="Phosphoglycolate phosphatase"/>
    <property type="match status" value="1"/>
</dbReference>
<dbReference type="PANTHER" id="PTHR43434">
    <property type="entry name" value="PHOSPHOGLYCOLATE PHOSPHATASE"/>
    <property type="match status" value="1"/>
</dbReference>
<dbReference type="GO" id="GO:0008967">
    <property type="term" value="F:phosphoglycolate phosphatase activity"/>
    <property type="evidence" value="ECO:0007669"/>
    <property type="project" value="UniProtKB-EC"/>
</dbReference>
<evidence type="ECO:0000313" key="7">
    <source>
        <dbReference type="EMBL" id="RII84110.1"/>
    </source>
</evidence>
<evidence type="ECO:0000256" key="3">
    <source>
        <dbReference type="ARBA" id="ARBA00011233"/>
    </source>
</evidence>
<dbReference type="SUPFAM" id="SSF56784">
    <property type="entry name" value="HAD-like"/>
    <property type="match status" value="1"/>
</dbReference>
<comment type="catalytic activity">
    <reaction evidence="1">
        <text>2-phosphoglycolate + H2O = glycolate + phosphate</text>
        <dbReference type="Rhea" id="RHEA:14369"/>
        <dbReference type="ChEBI" id="CHEBI:15377"/>
        <dbReference type="ChEBI" id="CHEBI:29805"/>
        <dbReference type="ChEBI" id="CHEBI:43474"/>
        <dbReference type="ChEBI" id="CHEBI:58033"/>
        <dbReference type="EC" id="3.1.3.18"/>
    </reaction>
</comment>
<keyword evidence="10" id="KW-1185">Reference proteome</keyword>
<sequence length="222" mass="24415">MKQYDAVIFDWDGTIMDSTQSIVSAIQLACADMQLPVPPRERAAWVIGLSLESALYHVAPDLPADQLSAFVDRYKHHFFQNDQTIPLFEGIPEMLSGLKEERVSLAVATGKGRVGLDRVLQASNLQHYFDMTRCADEAKGKPDPTMLFDIIHGLGLDPDRVVMVGDTTHDVVMAHNAGIDSIAVSYGAHDVDTLFGAEPTVLVHSVEEMSDWLSGRLVPVVR</sequence>
<dbReference type="GO" id="GO:0005829">
    <property type="term" value="C:cytosol"/>
    <property type="evidence" value="ECO:0007669"/>
    <property type="project" value="TreeGrafter"/>
</dbReference>
<dbReference type="InterPro" id="IPR023214">
    <property type="entry name" value="HAD_sf"/>
</dbReference>
<evidence type="ECO:0000256" key="1">
    <source>
        <dbReference type="ARBA" id="ARBA00000830"/>
    </source>
</evidence>
<evidence type="ECO:0000256" key="6">
    <source>
        <dbReference type="ARBA" id="ARBA00059247"/>
    </source>
</evidence>
<dbReference type="SFLD" id="SFLDG01129">
    <property type="entry name" value="C1.5:_HAD__Beta-PGM__Phosphata"/>
    <property type="match status" value="1"/>
</dbReference>
<name>A0A3A1YTQ5_9BURK</name>
<dbReference type="EC" id="3.1.3.18" evidence="4"/>
<dbReference type="SFLD" id="SFLDS00003">
    <property type="entry name" value="Haloacid_Dehalogenase"/>
    <property type="match status" value="1"/>
</dbReference>
<protein>
    <recommendedName>
        <fullName evidence="4">phosphoglycolate phosphatase</fullName>
        <ecNumber evidence="4">3.1.3.18</ecNumber>
    </recommendedName>
</protein>
<comment type="pathway">
    <text evidence="2">Organic acid metabolism; glycolate biosynthesis; glycolate from 2-phosphoglycolate: step 1/1.</text>
</comment>
<gene>
    <name evidence="7" type="ORF">CJO09_02435</name>
    <name evidence="8" type="ORF">CJP73_08820</name>
</gene>
<dbReference type="Gene3D" id="3.40.50.1000">
    <property type="entry name" value="HAD superfamily/HAD-like"/>
    <property type="match status" value="1"/>
</dbReference>
<comment type="caution">
    <text evidence="8">The sequence shown here is derived from an EMBL/GenBank/DDBJ whole genome shotgun (WGS) entry which is preliminary data.</text>
</comment>
<evidence type="ECO:0000313" key="10">
    <source>
        <dbReference type="Proteomes" id="UP000266483"/>
    </source>
</evidence>
<dbReference type="InterPro" id="IPR050155">
    <property type="entry name" value="HAD-like_hydrolase_sf"/>
</dbReference>